<gene>
    <name evidence="1" type="ORF">NTJ_09581</name>
</gene>
<evidence type="ECO:0000313" key="2">
    <source>
        <dbReference type="Proteomes" id="UP001307889"/>
    </source>
</evidence>
<evidence type="ECO:0000313" key="1">
    <source>
        <dbReference type="EMBL" id="BES96768.1"/>
    </source>
</evidence>
<protein>
    <submittedName>
        <fullName evidence="1">Uncharacterized protein</fullName>
    </submittedName>
</protein>
<dbReference type="EMBL" id="AP028915">
    <property type="protein sequence ID" value="BES96768.1"/>
    <property type="molecule type" value="Genomic_DNA"/>
</dbReference>
<dbReference type="Proteomes" id="UP001307889">
    <property type="component" value="Chromosome 7"/>
</dbReference>
<proteinExistence type="predicted"/>
<organism evidence="1 2">
    <name type="scientific">Nesidiocoris tenuis</name>
    <dbReference type="NCBI Taxonomy" id="355587"/>
    <lineage>
        <taxon>Eukaryota</taxon>
        <taxon>Metazoa</taxon>
        <taxon>Ecdysozoa</taxon>
        <taxon>Arthropoda</taxon>
        <taxon>Hexapoda</taxon>
        <taxon>Insecta</taxon>
        <taxon>Pterygota</taxon>
        <taxon>Neoptera</taxon>
        <taxon>Paraneoptera</taxon>
        <taxon>Hemiptera</taxon>
        <taxon>Heteroptera</taxon>
        <taxon>Panheteroptera</taxon>
        <taxon>Cimicomorpha</taxon>
        <taxon>Miridae</taxon>
        <taxon>Dicyphina</taxon>
        <taxon>Nesidiocoris</taxon>
    </lineage>
</organism>
<name>A0ABN7AXM1_9HEMI</name>
<reference evidence="1 2" key="1">
    <citation type="submission" date="2023-09" db="EMBL/GenBank/DDBJ databases">
        <title>Nesidiocoris tenuis whole genome shotgun sequence.</title>
        <authorList>
            <person name="Shibata T."/>
            <person name="Shimoda M."/>
            <person name="Kobayashi T."/>
            <person name="Uehara T."/>
        </authorList>
    </citation>
    <scope>NUCLEOTIDE SEQUENCE [LARGE SCALE GENOMIC DNA]</scope>
    <source>
        <strain evidence="1 2">Japan</strain>
    </source>
</reference>
<keyword evidence="2" id="KW-1185">Reference proteome</keyword>
<accession>A0ABN7AXM1</accession>
<feature type="non-terminal residue" evidence="1">
    <location>
        <position position="1"/>
    </location>
</feature>
<sequence>AKHLLQLTWAADLGWDDLTPFSQRGNDLSRGYLCCPTSPLRDPNQHLRISKSYHR</sequence>